<gene>
    <name evidence="5" type="primary">rplY</name>
    <name evidence="5" type="synonym">ctc</name>
    <name evidence="9" type="ORF">DA01_04500</name>
</gene>
<proteinExistence type="inferred from homology"/>
<dbReference type="InterPro" id="IPR011035">
    <property type="entry name" value="Ribosomal_bL25/Gln-tRNA_synth"/>
</dbReference>
<dbReference type="SUPFAM" id="SSF50715">
    <property type="entry name" value="Ribosomal protein L25-like"/>
    <property type="match status" value="1"/>
</dbReference>
<feature type="domain" description="Large ribosomal subunit protein bL25 L25" evidence="7">
    <location>
        <begin position="8"/>
        <end position="93"/>
    </location>
</feature>
<comment type="similarity">
    <text evidence="5">Belongs to the bacterial ribosomal protein bL25 family. CTC subfamily.</text>
</comment>
<dbReference type="PANTHER" id="PTHR33284:SF1">
    <property type="entry name" value="RIBOSOMAL PROTEIN L25_GLN-TRNA SYNTHETASE, ANTI-CODON-BINDING DOMAIN-CONTAINING PROTEIN"/>
    <property type="match status" value="1"/>
</dbReference>
<dbReference type="PATRIC" id="fig|61435.5.peg.891"/>
<feature type="compositionally biased region" description="Basic and acidic residues" evidence="6">
    <location>
        <begin position="203"/>
        <end position="218"/>
    </location>
</feature>
<dbReference type="NCBIfam" id="TIGR00731">
    <property type="entry name" value="bL25_bact_ctc"/>
    <property type="match status" value="1"/>
</dbReference>
<dbReference type="Gene3D" id="2.170.120.20">
    <property type="entry name" value="Ribosomal protein L25, beta domain"/>
    <property type="match status" value="1"/>
</dbReference>
<dbReference type="Proteomes" id="UP000053577">
    <property type="component" value="Unassembled WGS sequence"/>
</dbReference>
<protein>
    <recommendedName>
        <fullName evidence="5">Large ribosomal subunit protein bL25</fullName>
    </recommendedName>
    <alternativeName>
        <fullName evidence="5">General stress protein CTC</fullName>
    </alternativeName>
</protein>
<dbReference type="HAMAP" id="MF_01334">
    <property type="entry name" value="Ribosomal_bL25_CTC"/>
    <property type="match status" value="1"/>
</dbReference>
<keyword evidence="3 5" id="KW-0689">Ribosomal protein</keyword>
<evidence type="ECO:0000256" key="3">
    <source>
        <dbReference type="ARBA" id="ARBA00022980"/>
    </source>
</evidence>
<feature type="domain" description="Large ribosomal subunit protein bL25 beta" evidence="8">
    <location>
        <begin position="101"/>
        <end position="184"/>
    </location>
</feature>
<dbReference type="GO" id="GO:0022625">
    <property type="term" value="C:cytosolic large ribosomal subunit"/>
    <property type="evidence" value="ECO:0007669"/>
    <property type="project" value="TreeGrafter"/>
</dbReference>
<dbReference type="GO" id="GO:0006412">
    <property type="term" value="P:translation"/>
    <property type="evidence" value="ECO:0007669"/>
    <property type="project" value="UniProtKB-UniRule"/>
</dbReference>
<evidence type="ECO:0000256" key="4">
    <source>
        <dbReference type="ARBA" id="ARBA00023274"/>
    </source>
</evidence>
<evidence type="ECO:0000256" key="2">
    <source>
        <dbReference type="ARBA" id="ARBA00022884"/>
    </source>
</evidence>
<name>A0A0V8M2R8_9CHLR</name>
<dbReference type="PANTHER" id="PTHR33284">
    <property type="entry name" value="RIBOSOMAL PROTEIN L25/GLN-TRNA SYNTHETASE, ANTI-CODON-BINDING DOMAIN-CONTAINING PROTEIN"/>
    <property type="match status" value="1"/>
</dbReference>
<dbReference type="InterPro" id="IPR001021">
    <property type="entry name" value="Ribosomal_bL25_long"/>
</dbReference>
<dbReference type="InterPro" id="IPR029751">
    <property type="entry name" value="Ribosomal_L25_dom"/>
</dbReference>
<feature type="region of interest" description="Disordered" evidence="6">
    <location>
        <begin position="192"/>
        <end position="218"/>
    </location>
</feature>
<keyword evidence="4 5" id="KW-0687">Ribonucleoprotein</keyword>
<dbReference type="GO" id="GO:0003735">
    <property type="term" value="F:structural constituent of ribosome"/>
    <property type="evidence" value="ECO:0007669"/>
    <property type="project" value="InterPro"/>
</dbReference>
<comment type="subunit">
    <text evidence="5">Part of the 50S ribosomal subunit; part of the 5S rRNA/L5/L18/L25 subcomplex. Contacts the 5S rRNA. Binds to the 5S rRNA independently of L5 and L18.</text>
</comment>
<dbReference type="Pfam" id="PF01386">
    <property type="entry name" value="Ribosomal_L25p"/>
    <property type="match status" value="1"/>
</dbReference>
<dbReference type="InterPro" id="IPR020057">
    <property type="entry name" value="Ribosomal_bL25_b-dom"/>
</dbReference>
<evidence type="ECO:0000256" key="1">
    <source>
        <dbReference type="ARBA" id="ARBA00022730"/>
    </source>
</evidence>
<dbReference type="Gene3D" id="2.40.240.10">
    <property type="entry name" value="Ribosomal Protein L25, Chain P"/>
    <property type="match status" value="1"/>
</dbReference>
<evidence type="ECO:0000259" key="8">
    <source>
        <dbReference type="Pfam" id="PF14693"/>
    </source>
</evidence>
<keyword evidence="2 5" id="KW-0694">RNA-binding</keyword>
<keyword evidence="1 5" id="KW-0699">rRNA-binding</keyword>
<dbReference type="EMBL" id="JGYD01000018">
    <property type="protein sequence ID" value="KSV17913.1"/>
    <property type="molecule type" value="Genomic_DNA"/>
</dbReference>
<reference evidence="9 10" key="1">
    <citation type="journal article" date="2015" name="Sci. Rep.">
        <title>A comparative genomics and reductive dehalogenase gene transcription study of two chloroethene-respiring bacteria, Dehalococcoides mccartyi strains MB and 11a.</title>
        <authorList>
            <person name="Low A."/>
            <person name="Shen Z."/>
            <person name="Cheng D."/>
            <person name="Rogers M.J."/>
            <person name="Lee P.K."/>
            <person name="He J."/>
        </authorList>
    </citation>
    <scope>NUCLEOTIDE SEQUENCE [LARGE SCALE GENOMIC DNA]</scope>
    <source>
        <strain evidence="9 10">MB</strain>
    </source>
</reference>
<dbReference type="GO" id="GO:0008097">
    <property type="term" value="F:5S rRNA binding"/>
    <property type="evidence" value="ECO:0007669"/>
    <property type="project" value="InterPro"/>
</dbReference>
<accession>A0A0V8M2R8</accession>
<dbReference type="RefSeq" id="WP_058292448.1">
    <property type="nucleotide sequence ID" value="NZ_JBEVVB010000002.1"/>
</dbReference>
<comment type="caution">
    <text evidence="9">The sequence shown here is derived from an EMBL/GenBank/DDBJ whole genome shotgun (WGS) entry which is preliminary data.</text>
</comment>
<dbReference type="Pfam" id="PF14693">
    <property type="entry name" value="Ribosomal_TL5_C"/>
    <property type="match status" value="1"/>
</dbReference>
<evidence type="ECO:0000313" key="9">
    <source>
        <dbReference type="EMBL" id="KSV17913.1"/>
    </source>
</evidence>
<evidence type="ECO:0000259" key="7">
    <source>
        <dbReference type="Pfam" id="PF01386"/>
    </source>
</evidence>
<dbReference type="InterPro" id="IPR037121">
    <property type="entry name" value="Ribosomal_bL25_C"/>
</dbReference>
<sequence length="218" mass="24173">MTGISLALNPRQVFGNKNKLLRAQGITPVHIFGHGLKSLALQANTLELESTISRAGSSHLVSLKLDTDKKTRKAFIREIQRHPVKGYLQHVDFYQINLKEKVTAEIPIHFSGESPLLKEKGHKLTAPFTHLTVEALPDDLPPEIHIELSQFDSPEKDLYIKDIVLPGNARILNEPDLLVAKVSEIHLKVEAPVAASLPEEPEEKPAAAAEEKETAEKE</sequence>
<evidence type="ECO:0000313" key="10">
    <source>
        <dbReference type="Proteomes" id="UP000053577"/>
    </source>
</evidence>
<dbReference type="NCBIfam" id="NF004133">
    <property type="entry name" value="PRK05618.2-4"/>
    <property type="match status" value="1"/>
</dbReference>
<dbReference type="OrthoDB" id="9790002at2"/>
<dbReference type="AlphaFoldDB" id="A0A0V8M2R8"/>
<dbReference type="InterPro" id="IPR020930">
    <property type="entry name" value="Ribosomal_uL5_bac-type"/>
</dbReference>
<dbReference type="CDD" id="cd00495">
    <property type="entry name" value="Ribosomal_L25_TL5_CTC"/>
    <property type="match status" value="1"/>
</dbReference>
<evidence type="ECO:0000256" key="6">
    <source>
        <dbReference type="SAM" id="MobiDB-lite"/>
    </source>
</evidence>
<dbReference type="InterPro" id="IPR020056">
    <property type="entry name" value="Rbsml_bL25/Gln-tRNA_synth_N"/>
</dbReference>
<evidence type="ECO:0000256" key="5">
    <source>
        <dbReference type="HAMAP-Rule" id="MF_01334"/>
    </source>
</evidence>
<comment type="function">
    <text evidence="5">This is one of the proteins that binds to the 5S RNA in the ribosome where it forms part of the central protuberance.</text>
</comment>
<organism evidence="9 10">
    <name type="scientific">Dehalococcoides mccartyi</name>
    <dbReference type="NCBI Taxonomy" id="61435"/>
    <lineage>
        <taxon>Bacteria</taxon>
        <taxon>Bacillati</taxon>
        <taxon>Chloroflexota</taxon>
        <taxon>Dehalococcoidia</taxon>
        <taxon>Dehalococcoidales</taxon>
        <taxon>Dehalococcoidaceae</taxon>
        <taxon>Dehalococcoides</taxon>
    </lineage>
</organism>